<dbReference type="InterPro" id="IPR004127">
    <property type="entry name" value="Prefoldin_subunit_alpha"/>
</dbReference>
<dbReference type="SUPFAM" id="SSF46579">
    <property type="entry name" value="Prefoldin"/>
    <property type="match status" value="1"/>
</dbReference>
<dbReference type="GO" id="GO:0005737">
    <property type="term" value="C:cytoplasm"/>
    <property type="evidence" value="ECO:0007669"/>
    <property type="project" value="TreeGrafter"/>
</dbReference>
<gene>
    <name evidence="3" type="ORF">BSTOLATCC_MIC22064</name>
</gene>
<dbReference type="PANTHER" id="PTHR12674:SF2">
    <property type="entry name" value="PREFOLDIN SUBUNIT 5"/>
    <property type="match status" value="1"/>
</dbReference>
<organism evidence="3 4">
    <name type="scientific">Blepharisma stoltei</name>
    <dbReference type="NCBI Taxonomy" id="1481888"/>
    <lineage>
        <taxon>Eukaryota</taxon>
        <taxon>Sar</taxon>
        <taxon>Alveolata</taxon>
        <taxon>Ciliophora</taxon>
        <taxon>Postciliodesmatophora</taxon>
        <taxon>Heterotrichea</taxon>
        <taxon>Heterotrichida</taxon>
        <taxon>Blepharismidae</taxon>
        <taxon>Blepharisma</taxon>
    </lineage>
</organism>
<dbReference type="EMBL" id="CAJZBQ010000021">
    <property type="protein sequence ID" value="CAG9318694.1"/>
    <property type="molecule type" value="Genomic_DNA"/>
</dbReference>
<protein>
    <recommendedName>
        <fullName evidence="5">Prefoldin subunit 5</fullName>
    </recommendedName>
</protein>
<dbReference type="GO" id="GO:1990115">
    <property type="term" value="P:RNA polymerase III assembly"/>
    <property type="evidence" value="ECO:0007669"/>
    <property type="project" value="TreeGrafter"/>
</dbReference>
<accession>A0AAU9IVZ1</accession>
<name>A0AAU9IVZ1_9CILI</name>
<evidence type="ECO:0000256" key="2">
    <source>
        <dbReference type="SAM" id="Coils"/>
    </source>
</evidence>
<feature type="coiled-coil region" evidence="2">
    <location>
        <begin position="15"/>
        <end position="52"/>
    </location>
</feature>
<evidence type="ECO:0000313" key="3">
    <source>
        <dbReference type="EMBL" id="CAG9318694.1"/>
    </source>
</evidence>
<keyword evidence="4" id="KW-1185">Reference proteome</keyword>
<dbReference type="AlphaFoldDB" id="A0AAU9IVZ1"/>
<dbReference type="CDD" id="cd23157">
    <property type="entry name" value="Prefoldin_5"/>
    <property type="match status" value="1"/>
</dbReference>
<dbReference type="GO" id="GO:1990113">
    <property type="term" value="P:RNA polymerase I assembly"/>
    <property type="evidence" value="ECO:0007669"/>
    <property type="project" value="TreeGrafter"/>
</dbReference>
<evidence type="ECO:0008006" key="5">
    <source>
        <dbReference type="Google" id="ProtNLM"/>
    </source>
</evidence>
<dbReference type="Proteomes" id="UP001162131">
    <property type="component" value="Unassembled WGS sequence"/>
</dbReference>
<dbReference type="InterPro" id="IPR009053">
    <property type="entry name" value="Prefoldin"/>
</dbReference>
<dbReference type="Gene3D" id="1.10.287.370">
    <property type="match status" value="1"/>
</dbReference>
<reference evidence="3" key="1">
    <citation type="submission" date="2021-09" db="EMBL/GenBank/DDBJ databases">
        <authorList>
            <consortium name="AG Swart"/>
            <person name="Singh M."/>
            <person name="Singh A."/>
            <person name="Seah K."/>
            <person name="Emmerich C."/>
        </authorList>
    </citation>
    <scope>NUCLEOTIDE SEQUENCE</scope>
    <source>
        <strain evidence="3">ATCC30299</strain>
    </source>
</reference>
<evidence type="ECO:0000313" key="4">
    <source>
        <dbReference type="Proteomes" id="UP001162131"/>
    </source>
</evidence>
<dbReference type="GO" id="GO:1990114">
    <property type="term" value="P:RNA polymerase II core complex assembly"/>
    <property type="evidence" value="ECO:0007669"/>
    <property type="project" value="TreeGrafter"/>
</dbReference>
<proteinExistence type="inferred from homology"/>
<sequence>MDAETLSPQQLHAIKGQLEEELEKLTTSFAQLRHARTKYMASRTALEDLEARDVLVPLTASVYVPGRLIEPNKVMVEIGTGYFVEKTRDGGKEFCERKMKMLRENMDKVSNYINQRRKTLDLVVQTLQKKIKEQQAGTN</sequence>
<dbReference type="GO" id="GO:0016272">
    <property type="term" value="C:prefoldin complex"/>
    <property type="evidence" value="ECO:0007669"/>
    <property type="project" value="InterPro"/>
</dbReference>
<dbReference type="Pfam" id="PF02996">
    <property type="entry name" value="Prefoldin"/>
    <property type="match status" value="1"/>
</dbReference>
<dbReference type="GO" id="GO:0006457">
    <property type="term" value="P:protein folding"/>
    <property type="evidence" value="ECO:0007669"/>
    <property type="project" value="InterPro"/>
</dbReference>
<comment type="similarity">
    <text evidence="1">Belongs to the prefoldin subunit alpha family.</text>
</comment>
<dbReference type="PANTHER" id="PTHR12674">
    <property type="entry name" value="PREFOLDIN SUBUNIT 5"/>
    <property type="match status" value="1"/>
</dbReference>
<dbReference type="InterPro" id="IPR011599">
    <property type="entry name" value="PFD_alpha_archaea"/>
</dbReference>
<evidence type="ECO:0000256" key="1">
    <source>
        <dbReference type="ARBA" id="ARBA00010048"/>
    </source>
</evidence>
<comment type="caution">
    <text evidence="3">The sequence shown here is derived from an EMBL/GenBank/DDBJ whole genome shotgun (WGS) entry which is preliminary data.</text>
</comment>
<keyword evidence="2" id="KW-0175">Coiled coil</keyword>
<dbReference type="NCBIfam" id="TIGR00293">
    <property type="entry name" value="prefoldin subunit alpha"/>
    <property type="match status" value="1"/>
</dbReference>
<dbReference type="GO" id="GO:0051082">
    <property type="term" value="F:unfolded protein binding"/>
    <property type="evidence" value="ECO:0007669"/>
    <property type="project" value="InterPro"/>
</dbReference>